<evidence type="ECO:0000256" key="1">
    <source>
        <dbReference type="RuleBase" id="RU363044"/>
    </source>
</evidence>
<dbReference type="EC" id="5.6.2.3" evidence="1"/>
<gene>
    <name evidence="4" type="ORF">SVIM_LOCUS157942</name>
</gene>
<organism evidence="4">
    <name type="scientific">Salix viminalis</name>
    <name type="common">Common osier</name>
    <name type="synonym">Basket willow</name>
    <dbReference type="NCBI Taxonomy" id="40686"/>
    <lineage>
        <taxon>Eukaryota</taxon>
        <taxon>Viridiplantae</taxon>
        <taxon>Streptophyta</taxon>
        <taxon>Embryophyta</taxon>
        <taxon>Tracheophyta</taxon>
        <taxon>Spermatophyta</taxon>
        <taxon>Magnoliopsida</taxon>
        <taxon>eudicotyledons</taxon>
        <taxon>Gunneridae</taxon>
        <taxon>Pentapetalae</taxon>
        <taxon>rosids</taxon>
        <taxon>fabids</taxon>
        <taxon>Malpighiales</taxon>
        <taxon>Salicaceae</taxon>
        <taxon>Saliceae</taxon>
        <taxon>Salix</taxon>
    </lineage>
</organism>
<dbReference type="GO" id="GO:0000723">
    <property type="term" value="P:telomere maintenance"/>
    <property type="evidence" value="ECO:0007669"/>
    <property type="project" value="InterPro"/>
</dbReference>
<sequence length="332" mass="37656">MGAKLDLSINEGNGPYVNKINGHCHHLIGSFLPTESDAPKFAQLYVYETLDEIKSRMSVFITESGSSSLDAIISNYKLQLIGKRDNDLRQYDDPSLNDIDEEDRIDYIRAHQSDLRSENYKGIHEAILRGDVEGNIVGLLEEIRNKLLREELNYDIVDLISQHSITFPVLNEYLRIVYEYVITIVMKKTSFNICPWIWRDRKNFFMAYNNKQDSIHGLIILAVAPSGIASLLLSGGRTMHLRFTIPLMVSETSSCEINKEHKPFTSIEITSLIIWDEAPMNNRCCFEALDRSLQNVLACNGQHTHNQPFGGMLVLLGGDFRQILSMVAGGTR</sequence>
<dbReference type="Gene3D" id="3.40.50.300">
    <property type="entry name" value="P-loop containing nucleotide triphosphate hydrolases"/>
    <property type="match status" value="1"/>
</dbReference>
<feature type="domain" description="DNA helicase Pif1-like DEAD-box helicase" evidence="3">
    <location>
        <begin position="216"/>
        <end position="332"/>
    </location>
</feature>
<dbReference type="GO" id="GO:0006310">
    <property type="term" value="P:DNA recombination"/>
    <property type="evidence" value="ECO:0007669"/>
    <property type="project" value="UniProtKB-KW"/>
</dbReference>
<keyword evidence="2" id="KW-0812">Transmembrane</keyword>
<dbReference type="AlphaFoldDB" id="A0A6N2KZF5"/>
<reference evidence="4" key="1">
    <citation type="submission" date="2019-03" db="EMBL/GenBank/DDBJ databases">
        <authorList>
            <person name="Mank J."/>
            <person name="Almeida P."/>
        </authorList>
    </citation>
    <scope>NUCLEOTIDE SEQUENCE</scope>
    <source>
        <strain evidence="4">78183</strain>
    </source>
</reference>
<dbReference type="InterPro" id="IPR010285">
    <property type="entry name" value="DNA_helicase_pif1-like_DEAD"/>
</dbReference>
<keyword evidence="2" id="KW-0472">Membrane</keyword>
<dbReference type="Pfam" id="PF05970">
    <property type="entry name" value="PIF1"/>
    <property type="match status" value="1"/>
</dbReference>
<keyword evidence="1" id="KW-0067">ATP-binding</keyword>
<dbReference type="GO" id="GO:0043139">
    <property type="term" value="F:5'-3' DNA helicase activity"/>
    <property type="evidence" value="ECO:0007669"/>
    <property type="project" value="UniProtKB-EC"/>
</dbReference>
<dbReference type="GO" id="GO:0006281">
    <property type="term" value="P:DNA repair"/>
    <property type="evidence" value="ECO:0007669"/>
    <property type="project" value="UniProtKB-KW"/>
</dbReference>
<comment type="catalytic activity">
    <reaction evidence="1">
        <text>ATP + H2O = ADP + phosphate + H(+)</text>
        <dbReference type="Rhea" id="RHEA:13065"/>
        <dbReference type="ChEBI" id="CHEBI:15377"/>
        <dbReference type="ChEBI" id="CHEBI:15378"/>
        <dbReference type="ChEBI" id="CHEBI:30616"/>
        <dbReference type="ChEBI" id="CHEBI:43474"/>
        <dbReference type="ChEBI" id="CHEBI:456216"/>
        <dbReference type="EC" id="5.6.2.3"/>
    </reaction>
</comment>
<feature type="transmembrane region" description="Helical" evidence="2">
    <location>
        <begin position="215"/>
        <end position="233"/>
    </location>
</feature>
<dbReference type="InterPro" id="IPR027417">
    <property type="entry name" value="P-loop_NTPase"/>
</dbReference>
<keyword evidence="1" id="KW-0347">Helicase</keyword>
<comment type="similarity">
    <text evidence="1">Belongs to the helicase family.</text>
</comment>
<keyword evidence="2" id="KW-1133">Transmembrane helix</keyword>
<evidence type="ECO:0000313" key="4">
    <source>
        <dbReference type="EMBL" id="VFU33796.1"/>
    </source>
</evidence>
<evidence type="ECO:0000259" key="3">
    <source>
        <dbReference type="Pfam" id="PF05970"/>
    </source>
</evidence>
<protein>
    <recommendedName>
        <fullName evidence="1">ATP-dependent DNA helicase</fullName>
        <ecNumber evidence="1">5.6.2.3</ecNumber>
    </recommendedName>
</protein>
<keyword evidence="1" id="KW-0378">Hydrolase</keyword>
<keyword evidence="1" id="KW-0227">DNA damage</keyword>
<evidence type="ECO:0000256" key="2">
    <source>
        <dbReference type="SAM" id="Phobius"/>
    </source>
</evidence>
<keyword evidence="1" id="KW-0234">DNA repair</keyword>
<dbReference type="EMBL" id="CAADRP010000946">
    <property type="protein sequence ID" value="VFU33796.1"/>
    <property type="molecule type" value="Genomic_DNA"/>
</dbReference>
<name>A0A6N2KZF5_SALVM</name>
<accession>A0A6N2KZF5</accession>
<dbReference type="PANTHER" id="PTHR10492:SF57">
    <property type="entry name" value="ATP-DEPENDENT DNA HELICASE"/>
    <property type="match status" value="1"/>
</dbReference>
<dbReference type="GO" id="GO:0016787">
    <property type="term" value="F:hydrolase activity"/>
    <property type="evidence" value="ECO:0007669"/>
    <property type="project" value="UniProtKB-KW"/>
</dbReference>
<dbReference type="GO" id="GO:0005524">
    <property type="term" value="F:ATP binding"/>
    <property type="evidence" value="ECO:0007669"/>
    <property type="project" value="UniProtKB-KW"/>
</dbReference>
<dbReference type="PANTHER" id="PTHR10492">
    <property type="match status" value="1"/>
</dbReference>
<keyword evidence="1" id="KW-0547">Nucleotide-binding</keyword>
<proteinExistence type="inferred from homology"/>
<keyword evidence="1" id="KW-0233">DNA recombination</keyword>
<comment type="cofactor">
    <cofactor evidence="1">
        <name>Mg(2+)</name>
        <dbReference type="ChEBI" id="CHEBI:18420"/>
    </cofactor>
</comment>